<gene>
    <name evidence="2" type="primary">Ccr_ORF157</name>
    <name evidence="2" type="ORF">CHC_240</name>
</gene>
<sequence length="157" mass="19320">MNKKIEFKKRITLILITIEALDLYIVDNIQRELYINKYNFLLNTLIKYNSNYNSQIQLKRYIQIIHLLYILITQSYLYNLILELLYDICNKTHSQLTLQYMQRFKYIYNQNQDYYNTYSKDNKLQVCNIAIYNLYTINKINNIYGLYYLIKYLHNEI</sequence>
<dbReference type="AlphaFoldDB" id="M5DER0"/>
<name>M5DER0_CHOCR</name>
<organism evidence="2 3">
    <name type="scientific">Chondrus crispus</name>
    <name type="common">Carrageen Irish moss</name>
    <name type="synonym">Polymorpha crispa</name>
    <dbReference type="NCBI Taxonomy" id="2769"/>
    <lineage>
        <taxon>Eukaryota</taxon>
        <taxon>Rhodophyta</taxon>
        <taxon>Florideophyceae</taxon>
        <taxon>Rhodymeniophycidae</taxon>
        <taxon>Gigartinales</taxon>
        <taxon>Gigartinaceae</taxon>
        <taxon>Chondrus</taxon>
    </lineage>
</organism>
<keyword evidence="1" id="KW-0812">Transmembrane</keyword>
<dbReference type="KEGG" id="ccp:CHC_240"/>
<reference evidence="2 3" key="1">
    <citation type="journal article" date="2013" name="PLoS ONE">
        <title>Evolution of red algal plastid genomes: ancient architectures, introns, horizontal gene transfer, and taxonomic utility of plastid markers.</title>
        <authorList>
            <person name="Janouskovec J."/>
            <person name="Liu S.-L."/>
            <person name="Martone P.T."/>
            <person name="Carre W."/>
            <person name="Leblanc C."/>
            <person name="Collen J."/>
            <person name="Keeling P.J."/>
        </authorList>
    </citation>
    <scope>NUCLEOTIDE SEQUENCE [LARGE SCALE GENOMIC DNA]</scope>
    <source>
        <strain evidence="3">cv. Stackhouse</strain>
    </source>
</reference>
<keyword evidence="2" id="KW-0934">Plastid</keyword>
<dbReference type="RefSeq" id="YP_007627329.1">
    <property type="nucleotide sequence ID" value="NC_020795.1"/>
</dbReference>
<evidence type="ECO:0000256" key="1">
    <source>
        <dbReference type="SAM" id="Phobius"/>
    </source>
</evidence>
<dbReference type="Gramene" id="CCP38076">
    <property type="protein sequence ID" value="CCP38076"/>
    <property type="gene ID" value="CHC_240"/>
</dbReference>
<proteinExistence type="predicted"/>
<dbReference type="EMBL" id="HF562234">
    <property type="protein sequence ID" value="CCP38076.1"/>
    <property type="molecule type" value="Genomic_DNA"/>
</dbReference>
<geneLocation type="plastid" evidence="2"/>
<protein>
    <submittedName>
        <fullName evidence="2">Conserved hypothetical plastid protein</fullName>
    </submittedName>
</protein>
<dbReference type="GeneID" id="14971244"/>
<accession>M5DER0</accession>
<dbReference type="Proteomes" id="UP000012073">
    <property type="component" value="Plastid Pltd"/>
</dbReference>
<evidence type="ECO:0000313" key="3">
    <source>
        <dbReference type="Proteomes" id="UP000012073"/>
    </source>
</evidence>
<keyword evidence="1" id="KW-1133">Transmembrane helix</keyword>
<keyword evidence="3" id="KW-1185">Reference proteome</keyword>
<evidence type="ECO:0000313" key="2">
    <source>
        <dbReference type="EMBL" id="CCP38076.1"/>
    </source>
</evidence>
<feature type="transmembrane region" description="Helical" evidence="1">
    <location>
        <begin position="64"/>
        <end position="86"/>
    </location>
</feature>
<keyword evidence="1" id="KW-0472">Membrane</keyword>